<keyword evidence="8 13" id="KW-0472">Membrane</keyword>
<comment type="subcellular location">
    <subcellularLocation>
        <location evidence="1">Membrane</location>
        <topology evidence="1">Multi-pass membrane protein</topology>
    </subcellularLocation>
</comment>
<organism evidence="14 15">
    <name type="scientific">Mycoplasmopsis equigenitalium</name>
    <dbReference type="NCBI Taxonomy" id="114883"/>
    <lineage>
        <taxon>Bacteria</taxon>
        <taxon>Bacillati</taxon>
        <taxon>Mycoplasmatota</taxon>
        <taxon>Mycoplasmoidales</taxon>
        <taxon>Metamycoplasmataceae</taxon>
        <taxon>Mycoplasmopsis</taxon>
    </lineage>
</organism>
<evidence type="ECO:0000256" key="7">
    <source>
        <dbReference type="ARBA" id="ARBA00023098"/>
    </source>
</evidence>
<dbReference type="PANTHER" id="PTHR14269:SF62">
    <property type="entry name" value="CDP-DIACYLGLYCEROL--GLYCEROL-3-PHOSPHATE 3-PHOSPHATIDYLTRANSFERASE 1, CHLOROPLASTIC"/>
    <property type="match status" value="1"/>
</dbReference>
<dbReference type="PIRSF" id="PIRSF000847">
    <property type="entry name" value="Phos_ph_gly_syn"/>
    <property type="match status" value="1"/>
</dbReference>
<dbReference type="InterPro" id="IPR000462">
    <property type="entry name" value="CDP-OH_P_trans"/>
</dbReference>
<accession>A0ABY5J2Y4</accession>
<dbReference type="EC" id="2.7.8.5" evidence="11"/>
<dbReference type="NCBIfam" id="TIGR00560">
    <property type="entry name" value="pgsA"/>
    <property type="match status" value="1"/>
</dbReference>
<evidence type="ECO:0000256" key="11">
    <source>
        <dbReference type="NCBIfam" id="TIGR00560"/>
    </source>
</evidence>
<dbReference type="GO" id="GO:0008444">
    <property type="term" value="F:CDP-diacylglycerol-glycerol-3-phosphate 3-phosphatidyltransferase activity"/>
    <property type="evidence" value="ECO:0007669"/>
    <property type="project" value="UniProtKB-EC"/>
</dbReference>
<dbReference type="InterPro" id="IPR050324">
    <property type="entry name" value="CDP-alcohol_PTase-I"/>
</dbReference>
<feature type="transmembrane region" description="Helical" evidence="13">
    <location>
        <begin position="185"/>
        <end position="204"/>
    </location>
</feature>
<dbReference type="Pfam" id="PF01066">
    <property type="entry name" value="CDP-OH_P_transf"/>
    <property type="match status" value="1"/>
</dbReference>
<gene>
    <name evidence="14" type="primary">pgsA</name>
    <name evidence="14" type="ORF">NPA09_03290</name>
</gene>
<keyword evidence="15" id="KW-1185">Reference proteome</keyword>
<sequence>MKNYNLPNKLTISRLILVIPFIVCLTMYKVSISINNMGYEIYGRIFLGVSLLIFMVAMFTDYLDGHYARKNKTITEFGKLWDPLADKIITTTALLFLVGFRMVPVWILLIHILRDLIVDGARVVMAKYNIELSASIWGKLKTLFLSFGIIVVMGFYTGFSVDAHLIKHENQTFQYWLDVIVNHSLNIFIILSVFFSIYSGVLYLKSIWPYLSQR</sequence>
<evidence type="ECO:0000313" key="15">
    <source>
        <dbReference type="Proteomes" id="UP001059576"/>
    </source>
</evidence>
<evidence type="ECO:0000256" key="12">
    <source>
        <dbReference type="RuleBase" id="RU003750"/>
    </source>
</evidence>
<name>A0ABY5J2Y4_9BACT</name>
<dbReference type="InterPro" id="IPR048254">
    <property type="entry name" value="CDP_ALCOHOL_P_TRANSF_CS"/>
</dbReference>
<keyword evidence="9" id="KW-0594">Phospholipid biosynthesis</keyword>
<dbReference type="InterPro" id="IPR004570">
    <property type="entry name" value="Phosphatidylglycerol_P_synth"/>
</dbReference>
<keyword evidence="3" id="KW-0444">Lipid biosynthesis</keyword>
<keyword evidence="4 12" id="KW-0808">Transferase</keyword>
<dbReference type="EMBL" id="CP101808">
    <property type="protein sequence ID" value="UUD36896.1"/>
    <property type="molecule type" value="Genomic_DNA"/>
</dbReference>
<keyword evidence="7" id="KW-0443">Lipid metabolism</keyword>
<evidence type="ECO:0000256" key="5">
    <source>
        <dbReference type="ARBA" id="ARBA00022692"/>
    </source>
</evidence>
<keyword evidence="5 13" id="KW-0812">Transmembrane</keyword>
<evidence type="ECO:0000256" key="9">
    <source>
        <dbReference type="ARBA" id="ARBA00023209"/>
    </source>
</evidence>
<feature type="transmembrane region" description="Helical" evidence="13">
    <location>
        <begin position="12"/>
        <end position="30"/>
    </location>
</feature>
<evidence type="ECO:0000256" key="10">
    <source>
        <dbReference type="ARBA" id="ARBA00023264"/>
    </source>
</evidence>
<proteinExistence type="inferred from homology"/>
<evidence type="ECO:0000256" key="3">
    <source>
        <dbReference type="ARBA" id="ARBA00022516"/>
    </source>
</evidence>
<keyword evidence="6 13" id="KW-1133">Transmembrane helix</keyword>
<evidence type="ECO:0000256" key="8">
    <source>
        <dbReference type="ARBA" id="ARBA00023136"/>
    </source>
</evidence>
<evidence type="ECO:0000256" key="2">
    <source>
        <dbReference type="ARBA" id="ARBA00010441"/>
    </source>
</evidence>
<dbReference type="Proteomes" id="UP001059576">
    <property type="component" value="Chromosome"/>
</dbReference>
<protein>
    <recommendedName>
        <fullName evidence="11">CDP-diacylglycerol--glycerol-3-phosphate 3-phosphatidyltransferase</fullName>
        <ecNumber evidence="11">2.7.8.5</ecNumber>
    </recommendedName>
</protein>
<evidence type="ECO:0000256" key="1">
    <source>
        <dbReference type="ARBA" id="ARBA00004141"/>
    </source>
</evidence>
<feature type="transmembrane region" description="Helical" evidence="13">
    <location>
        <begin position="143"/>
        <end position="165"/>
    </location>
</feature>
<evidence type="ECO:0000256" key="4">
    <source>
        <dbReference type="ARBA" id="ARBA00022679"/>
    </source>
</evidence>
<comment type="similarity">
    <text evidence="2 12">Belongs to the CDP-alcohol phosphatidyltransferase class-I family.</text>
</comment>
<evidence type="ECO:0000256" key="13">
    <source>
        <dbReference type="SAM" id="Phobius"/>
    </source>
</evidence>
<dbReference type="PANTHER" id="PTHR14269">
    <property type="entry name" value="CDP-DIACYLGLYCEROL--GLYCEROL-3-PHOSPHATE 3-PHOSPHATIDYLTRANSFERASE-RELATED"/>
    <property type="match status" value="1"/>
</dbReference>
<reference evidence="14" key="1">
    <citation type="submission" date="2022-07" db="EMBL/GenBank/DDBJ databases">
        <title>Complete genome of Mycoplasma equigenitalium type strain T37.</title>
        <authorList>
            <person name="Spergser J."/>
        </authorList>
    </citation>
    <scope>NUCLEOTIDE SEQUENCE</scope>
    <source>
        <strain evidence="14">T37</strain>
    </source>
</reference>
<keyword evidence="10" id="KW-1208">Phospholipid metabolism</keyword>
<feature type="transmembrane region" description="Helical" evidence="13">
    <location>
        <begin position="42"/>
        <end position="60"/>
    </location>
</feature>
<dbReference type="RefSeq" id="WP_129722871.1">
    <property type="nucleotide sequence ID" value="NZ_CP101808.1"/>
</dbReference>
<feature type="transmembrane region" description="Helical" evidence="13">
    <location>
        <begin position="88"/>
        <end position="113"/>
    </location>
</feature>
<evidence type="ECO:0000313" key="14">
    <source>
        <dbReference type="EMBL" id="UUD36896.1"/>
    </source>
</evidence>
<dbReference type="PROSITE" id="PS00379">
    <property type="entry name" value="CDP_ALCOHOL_P_TRANSF"/>
    <property type="match status" value="1"/>
</dbReference>
<dbReference type="Gene3D" id="1.20.120.1760">
    <property type="match status" value="1"/>
</dbReference>
<dbReference type="InterPro" id="IPR043130">
    <property type="entry name" value="CDP-OH_PTrfase_TM_dom"/>
</dbReference>
<evidence type="ECO:0000256" key="6">
    <source>
        <dbReference type="ARBA" id="ARBA00022989"/>
    </source>
</evidence>